<feature type="region of interest" description="Disordered" evidence="5">
    <location>
        <begin position="256"/>
        <end position="284"/>
    </location>
</feature>
<reference evidence="6" key="1">
    <citation type="journal article" date="2021" name="bioRxiv">
        <title>Whole Genome Assembly and Annotation of Northern Wild Rice, Zizania palustris L., Supports a Whole Genome Duplication in the Zizania Genus.</title>
        <authorList>
            <person name="Haas M."/>
            <person name="Kono T."/>
            <person name="Macchietto M."/>
            <person name="Millas R."/>
            <person name="McGilp L."/>
            <person name="Shao M."/>
            <person name="Duquette J."/>
            <person name="Hirsch C.N."/>
            <person name="Kimball J."/>
        </authorList>
    </citation>
    <scope>NUCLEOTIDE SEQUENCE</scope>
    <source>
        <tissue evidence="6">Fresh leaf tissue</tissue>
    </source>
</reference>
<dbReference type="EMBL" id="JAAALK010000289">
    <property type="protein sequence ID" value="KAG8048897.1"/>
    <property type="molecule type" value="Genomic_DNA"/>
</dbReference>
<protein>
    <recommendedName>
        <fullName evidence="8">Leucine-rich repeat-containing N-terminal plant-type domain-containing protein</fullName>
    </recommendedName>
</protein>
<evidence type="ECO:0000256" key="4">
    <source>
        <dbReference type="ARBA" id="ARBA00022737"/>
    </source>
</evidence>
<reference evidence="6" key="2">
    <citation type="submission" date="2021-02" db="EMBL/GenBank/DDBJ databases">
        <authorList>
            <person name="Kimball J.A."/>
            <person name="Haas M.W."/>
            <person name="Macchietto M."/>
            <person name="Kono T."/>
            <person name="Duquette J."/>
            <person name="Shao M."/>
        </authorList>
    </citation>
    <scope>NUCLEOTIDE SEQUENCE</scope>
    <source>
        <tissue evidence="6">Fresh leaf tissue</tissue>
    </source>
</reference>
<keyword evidence="2" id="KW-0964">Secreted</keyword>
<accession>A0A8J5RGY3</accession>
<comment type="subcellular location">
    <subcellularLocation>
        <location evidence="1">Secreted</location>
    </subcellularLocation>
</comment>
<keyword evidence="3" id="KW-0732">Signal</keyword>
<keyword evidence="4" id="KW-0677">Repeat</keyword>
<evidence type="ECO:0000256" key="3">
    <source>
        <dbReference type="ARBA" id="ARBA00022729"/>
    </source>
</evidence>
<evidence type="ECO:0000256" key="2">
    <source>
        <dbReference type="ARBA" id="ARBA00022525"/>
    </source>
</evidence>
<evidence type="ECO:0000256" key="5">
    <source>
        <dbReference type="SAM" id="MobiDB-lite"/>
    </source>
</evidence>
<dbReference type="GO" id="GO:0005576">
    <property type="term" value="C:extracellular region"/>
    <property type="evidence" value="ECO:0007669"/>
    <property type="project" value="UniProtKB-SubCell"/>
</dbReference>
<gene>
    <name evidence="6" type="ORF">GUJ93_ZPchr0009g2032</name>
</gene>
<proteinExistence type="predicted"/>
<evidence type="ECO:0008006" key="8">
    <source>
        <dbReference type="Google" id="ProtNLM"/>
    </source>
</evidence>
<dbReference type="AlphaFoldDB" id="A0A8J5RGY3"/>
<name>A0A8J5RGY3_ZIZPA</name>
<evidence type="ECO:0000313" key="7">
    <source>
        <dbReference type="Proteomes" id="UP000729402"/>
    </source>
</evidence>
<evidence type="ECO:0000313" key="6">
    <source>
        <dbReference type="EMBL" id="KAG8048897.1"/>
    </source>
</evidence>
<comment type="caution">
    <text evidence="6">The sequence shown here is derived from an EMBL/GenBank/DDBJ whole genome shotgun (WGS) entry which is preliminary data.</text>
</comment>
<dbReference type="PANTHER" id="PTHR32093">
    <property type="entry name" value="LEUCINE-RICH REPEAT EXTENSIN-LIKE PROTEIN 3-RELATED"/>
    <property type="match status" value="1"/>
</dbReference>
<dbReference type="PANTHER" id="PTHR32093:SF124">
    <property type="entry name" value="POLLEN-SPECIFIC LEUCINE-RICH REPEAT EXTENSIN-LIKE PROTEIN 1"/>
    <property type="match status" value="1"/>
</dbReference>
<organism evidence="6 7">
    <name type="scientific">Zizania palustris</name>
    <name type="common">Northern wild rice</name>
    <dbReference type="NCBI Taxonomy" id="103762"/>
    <lineage>
        <taxon>Eukaryota</taxon>
        <taxon>Viridiplantae</taxon>
        <taxon>Streptophyta</taxon>
        <taxon>Embryophyta</taxon>
        <taxon>Tracheophyta</taxon>
        <taxon>Spermatophyta</taxon>
        <taxon>Magnoliopsida</taxon>
        <taxon>Liliopsida</taxon>
        <taxon>Poales</taxon>
        <taxon>Poaceae</taxon>
        <taxon>BOP clade</taxon>
        <taxon>Oryzoideae</taxon>
        <taxon>Oryzeae</taxon>
        <taxon>Zizaniinae</taxon>
        <taxon>Zizania</taxon>
    </lineage>
</organism>
<dbReference type="InterPro" id="IPR051582">
    <property type="entry name" value="LRR_extensin-like_regulator"/>
</dbReference>
<dbReference type="Proteomes" id="UP000729402">
    <property type="component" value="Unassembled WGS sequence"/>
</dbReference>
<keyword evidence="7" id="KW-1185">Reference proteome</keyword>
<dbReference type="OrthoDB" id="676979at2759"/>
<evidence type="ECO:0000256" key="1">
    <source>
        <dbReference type="ARBA" id="ARBA00004613"/>
    </source>
</evidence>
<sequence length="284" mass="31055">MEAAGVRCRPCCLAVAALPQHHCRFSRGDRGHRALGCWGIARGGPGLPNNVILLAVVPFGRVTTSSPMTSSLTCTSTSPSPTNASTVPTSRSVFRHAIYSDPKNFTTGWVGADVCSYFCVACAPTLDDPNTTVIAAELGLVTDIALFHINSNRFCGIIPKSFSKPTLLHELHVSNNRFVVVFPEVVLQIPVLKYLDLYFNDFEGELATAAAVREELRCHLIRQQQPVRRPHPGELRQLDGNCDGAHEQPVHRLHPAQRQPHEGHARQARAAQQLSRRLHAAGGR</sequence>